<dbReference type="Gene3D" id="3.90.79.10">
    <property type="entry name" value="Nucleoside Triphosphate Pyrophosphohydrolase"/>
    <property type="match status" value="1"/>
</dbReference>
<evidence type="ECO:0000313" key="2">
    <source>
        <dbReference type="EMBL" id="KAK9970302.1"/>
    </source>
</evidence>
<reference evidence="2 3" key="1">
    <citation type="submission" date="2024-05" db="EMBL/GenBank/DDBJ databases">
        <title>A high-quality chromosomal-level genome assembly of Topmouth culter (Culter alburnus).</title>
        <authorList>
            <person name="Zhao H."/>
        </authorList>
    </citation>
    <scope>NUCLEOTIDE SEQUENCE [LARGE SCALE GENOMIC DNA]</scope>
    <source>
        <strain evidence="2">CATC2023</strain>
        <tissue evidence="2">Muscle</tissue>
    </source>
</reference>
<feature type="domain" description="Nudix hydrolase" evidence="1">
    <location>
        <begin position="13"/>
        <end position="143"/>
    </location>
</feature>
<dbReference type="PANTHER" id="PTHR22769">
    <property type="entry name" value="MUTT/NUDIX HYDROLASE"/>
    <property type="match status" value="1"/>
</dbReference>
<evidence type="ECO:0000259" key="1">
    <source>
        <dbReference type="PROSITE" id="PS51462"/>
    </source>
</evidence>
<dbReference type="PROSITE" id="PS51462">
    <property type="entry name" value="NUDIX"/>
    <property type="match status" value="1"/>
</dbReference>
<dbReference type="SUPFAM" id="SSF55811">
    <property type="entry name" value="Nudix"/>
    <property type="match status" value="1"/>
</dbReference>
<dbReference type="Proteomes" id="UP001479290">
    <property type="component" value="Unassembled WGS sequence"/>
</dbReference>
<dbReference type="InterPro" id="IPR000086">
    <property type="entry name" value="NUDIX_hydrolase_dom"/>
</dbReference>
<dbReference type="GO" id="GO:0044715">
    <property type="term" value="F:8-oxo-dGDP phosphatase activity"/>
    <property type="evidence" value="ECO:0007669"/>
    <property type="project" value="TreeGrafter"/>
</dbReference>
<name>A0AAW2AAE1_CULAL</name>
<dbReference type="PANTHER" id="PTHR22769:SF56">
    <property type="entry name" value="8-OXO-DGDP PHOSPHATASE NUDT18"/>
    <property type="match status" value="1"/>
</dbReference>
<proteinExistence type="predicted"/>
<organism evidence="2 3">
    <name type="scientific">Culter alburnus</name>
    <name type="common">Topmouth culter</name>
    <dbReference type="NCBI Taxonomy" id="194366"/>
    <lineage>
        <taxon>Eukaryota</taxon>
        <taxon>Metazoa</taxon>
        <taxon>Chordata</taxon>
        <taxon>Craniata</taxon>
        <taxon>Vertebrata</taxon>
        <taxon>Euteleostomi</taxon>
        <taxon>Actinopterygii</taxon>
        <taxon>Neopterygii</taxon>
        <taxon>Teleostei</taxon>
        <taxon>Ostariophysi</taxon>
        <taxon>Cypriniformes</taxon>
        <taxon>Xenocyprididae</taxon>
        <taxon>Xenocypridinae</taxon>
        <taxon>Culter</taxon>
    </lineage>
</organism>
<dbReference type="EMBL" id="JAWDJR010000008">
    <property type="protein sequence ID" value="KAK9970302.1"/>
    <property type="molecule type" value="Genomic_DNA"/>
</dbReference>
<sequence>MSLKKRVERVLRGEGLEVTELHLVPEQKSPNEVLMIQEAKAECRGLWYLPAGLMEDGETIVEALKGEIKEEAGIDCQPITLLQIQEKGPNWVHFTFLAEKTGRSLKIPEQENADSLQAQWYNRDCLPPNIHKCDILTLIDAGIKYCQGPWFTVLQPVDLPCDVVCQRFLLAFTSSNGISDNSDEDSVWLLLSNNFQLPVVASKCMPSIYDQLSVNTCGILGVQHTGRVPGKTDGVCLNTLVLLDSPPKSERDCFRWYEVTNQRLRTEILQKIQEGSILPVQSL</sequence>
<gene>
    <name evidence="2" type="ORF">ABG768_026252</name>
</gene>
<dbReference type="InterPro" id="IPR015797">
    <property type="entry name" value="NUDIX_hydrolase-like_dom_sf"/>
</dbReference>
<evidence type="ECO:0000313" key="3">
    <source>
        <dbReference type="Proteomes" id="UP001479290"/>
    </source>
</evidence>
<protein>
    <recommendedName>
        <fullName evidence="1">Nudix hydrolase domain-containing protein</fullName>
    </recommendedName>
</protein>
<comment type="caution">
    <text evidence="2">The sequence shown here is derived from an EMBL/GenBank/DDBJ whole genome shotgun (WGS) entry which is preliminary data.</text>
</comment>
<dbReference type="Pfam" id="PF00293">
    <property type="entry name" value="NUDIX"/>
    <property type="match status" value="1"/>
</dbReference>
<dbReference type="GO" id="GO:0044716">
    <property type="term" value="F:8-oxo-GDP phosphatase activity"/>
    <property type="evidence" value="ECO:0007669"/>
    <property type="project" value="TreeGrafter"/>
</dbReference>
<dbReference type="AlphaFoldDB" id="A0AAW2AAE1"/>
<accession>A0AAW2AAE1</accession>
<keyword evidence="3" id="KW-1185">Reference proteome</keyword>